<dbReference type="PANTHER" id="PTHR10204">
    <property type="entry name" value="NAD P H OXIDOREDUCTASE-RELATED"/>
    <property type="match status" value="1"/>
</dbReference>
<dbReference type="PANTHER" id="PTHR10204:SF34">
    <property type="entry name" value="NAD(P)H DEHYDROGENASE [QUINONE] 1 ISOFORM 1"/>
    <property type="match status" value="1"/>
</dbReference>
<dbReference type="InterPro" id="IPR029039">
    <property type="entry name" value="Flavoprotein-like_sf"/>
</dbReference>
<evidence type="ECO:0000259" key="3">
    <source>
        <dbReference type="Pfam" id="PF02525"/>
    </source>
</evidence>
<dbReference type="Proteomes" id="UP000606730">
    <property type="component" value="Unassembled WGS sequence"/>
</dbReference>
<proteinExistence type="inferred from homology"/>
<dbReference type="AlphaFoldDB" id="A0A917EIL1"/>
<reference evidence="4" key="1">
    <citation type="journal article" date="2014" name="Int. J. Syst. Evol. Microbiol.">
        <title>Complete genome sequence of Corynebacterium casei LMG S-19264T (=DSM 44701T), isolated from a smear-ripened cheese.</title>
        <authorList>
            <consortium name="US DOE Joint Genome Institute (JGI-PGF)"/>
            <person name="Walter F."/>
            <person name="Albersmeier A."/>
            <person name="Kalinowski J."/>
            <person name="Ruckert C."/>
        </authorList>
    </citation>
    <scope>NUCLEOTIDE SEQUENCE</scope>
    <source>
        <strain evidence="4">CGMCC 1.16012</strain>
    </source>
</reference>
<organism evidence="4 5">
    <name type="scientific">Actibacterium pelagium</name>
    <dbReference type="NCBI Taxonomy" id="2029103"/>
    <lineage>
        <taxon>Bacteria</taxon>
        <taxon>Pseudomonadati</taxon>
        <taxon>Pseudomonadota</taxon>
        <taxon>Alphaproteobacteria</taxon>
        <taxon>Rhodobacterales</taxon>
        <taxon>Roseobacteraceae</taxon>
        <taxon>Actibacterium</taxon>
    </lineage>
</organism>
<comment type="similarity">
    <text evidence="1">Belongs to the NAD(P)H dehydrogenase (quinone) family.</text>
</comment>
<protein>
    <submittedName>
        <fullName evidence="4">Dehydrogenase</fullName>
    </submittedName>
</protein>
<dbReference type="GO" id="GO:0005829">
    <property type="term" value="C:cytosol"/>
    <property type="evidence" value="ECO:0007669"/>
    <property type="project" value="TreeGrafter"/>
</dbReference>
<reference evidence="4" key="2">
    <citation type="submission" date="2020-09" db="EMBL/GenBank/DDBJ databases">
        <authorList>
            <person name="Sun Q."/>
            <person name="Zhou Y."/>
        </authorList>
    </citation>
    <scope>NUCLEOTIDE SEQUENCE</scope>
    <source>
        <strain evidence="4">CGMCC 1.16012</strain>
    </source>
</reference>
<name>A0A917EIL1_9RHOB</name>
<evidence type="ECO:0000313" key="4">
    <source>
        <dbReference type="EMBL" id="GGE47128.1"/>
    </source>
</evidence>
<accession>A0A917EIL1</accession>
<sequence length="191" mass="21341">MNILILQGHPDTSGPHFCHAVAEAYAEGATEAGHQVREIRIAETPVTPLRSKEEFESGDTPDYVDDAQSAIQWADHIVVVFPLWLGGMPAVVKAWFEQVFRYGFAMDVTDKGWVRKLKGKSARLVVTMGMPAMFYRWYFGQHGTKVLQRSVMGFSGVKPIRQSLIGRVDPMSEARAKKIFAEMAELGRQGL</sequence>
<comment type="caution">
    <text evidence="4">The sequence shown here is derived from an EMBL/GenBank/DDBJ whole genome shotgun (WGS) entry which is preliminary data.</text>
</comment>
<gene>
    <name evidence="4" type="ORF">GCM10011517_13640</name>
</gene>
<dbReference type="RefSeq" id="WP_095595824.1">
    <property type="nucleotide sequence ID" value="NZ_BMKN01000001.1"/>
</dbReference>
<dbReference type="SUPFAM" id="SSF52218">
    <property type="entry name" value="Flavoproteins"/>
    <property type="match status" value="1"/>
</dbReference>
<evidence type="ECO:0000256" key="2">
    <source>
        <dbReference type="ARBA" id="ARBA00023002"/>
    </source>
</evidence>
<dbReference type="EMBL" id="BMKN01000001">
    <property type="protein sequence ID" value="GGE47128.1"/>
    <property type="molecule type" value="Genomic_DNA"/>
</dbReference>
<keyword evidence="2" id="KW-0560">Oxidoreductase</keyword>
<dbReference type="Gene3D" id="3.40.50.360">
    <property type="match status" value="1"/>
</dbReference>
<dbReference type="Pfam" id="PF02525">
    <property type="entry name" value="Flavodoxin_2"/>
    <property type="match status" value="1"/>
</dbReference>
<evidence type="ECO:0000313" key="5">
    <source>
        <dbReference type="Proteomes" id="UP000606730"/>
    </source>
</evidence>
<evidence type="ECO:0000256" key="1">
    <source>
        <dbReference type="ARBA" id="ARBA00006252"/>
    </source>
</evidence>
<dbReference type="InterPro" id="IPR003680">
    <property type="entry name" value="Flavodoxin_fold"/>
</dbReference>
<keyword evidence="5" id="KW-1185">Reference proteome</keyword>
<dbReference type="InterPro" id="IPR051545">
    <property type="entry name" value="NAD(P)H_dehydrogenase_qn"/>
</dbReference>
<feature type="domain" description="Flavodoxin-like fold" evidence="3">
    <location>
        <begin position="1"/>
        <end position="182"/>
    </location>
</feature>
<dbReference type="OrthoDB" id="9798454at2"/>
<dbReference type="GO" id="GO:0003955">
    <property type="term" value="F:NAD(P)H dehydrogenase (quinone) activity"/>
    <property type="evidence" value="ECO:0007669"/>
    <property type="project" value="TreeGrafter"/>
</dbReference>